<dbReference type="EMBL" id="JAYGIL010000019">
    <property type="protein sequence ID" value="MEA5404287.1"/>
    <property type="molecule type" value="Genomic_DNA"/>
</dbReference>
<protein>
    <submittedName>
        <fullName evidence="2">SMI1/KNR4 family protein</fullName>
    </submittedName>
</protein>
<accession>A0ABU5S741</accession>
<dbReference type="SMART" id="SM00860">
    <property type="entry name" value="SMI1_KNR4"/>
    <property type="match status" value="1"/>
</dbReference>
<dbReference type="InterPro" id="IPR018958">
    <property type="entry name" value="Knr4/Smi1-like_dom"/>
</dbReference>
<sequence length="161" mass="18920">MKIDFTEFWDSNYYNNPDLTDEIIIQAERQLGVKLPEIFIKLLKVQNGGYTKGFAFPMRTKTTWADNHIPLSELFGIVLDEKSDSAHNIMQSSYMIEEWGLPDKQVLLTGDGHWWITLDYRLSDKPTIRWIDCECDEDIHVANSFEEFYNRLVSEDEFAEQ</sequence>
<dbReference type="Proteomes" id="UP001303899">
    <property type="component" value="Unassembled WGS sequence"/>
</dbReference>
<evidence type="ECO:0000313" key="2">
    <source>
        <dbReference type="EMBL" id="MEA5404287.1"/>
    </source>
</evidence>
<comment type="caution">
    <text evidence="2">The sequence shown here is derived from an EMBL/GenBank/DDBJ whole genome shotgun (WGS) entry which is preliminary data.</text>
</comment>
<name>A0ABU5S741_9BACT</name>
<keyword evidence="3" id="KW-1185">Reference proteome</keyword>
<feature type="domain" description="Knr4/Smi1-like" evidence="1">
    <location>
        <begin position="18"/>
        <end position="151"/>
    </location>
</feature>
<organism evidence="2 3">
    <name type="scientific">Arcicella gelida</name>
    <dbReference type="NCBI Taxonomy" id="2984195"/>
    <lineage>
        <taxon>Bacteria</taxon>
        <taxon>Pseudomonadati</taxon>
        <taxon>Bacteroidota</taxon>
        <taxon>Cytophagia</taxon>
        <taxon>Cytophagales</taxon>
        <taxon>Flectobacillaceae</taxon>
        <taxon>Arcicella</taxon>
    </lineage>
</organism>
<evidence type="ECO:0000313" key="3">
    <source>
        <dbReference type="Proteomes" id="UP001303899"/>
    </source>
</evidence>
<gene>
    <name evidence="2" type="ORF">VB776_15250</name>
</gene>
<dbReference type="RefSeq" id="WP_323697606.1">
    <property type="nucleotide sequence ID" value="NZ_JAYGIL010000019.1"/>
</dbReference>
<dbReference type="SUPFAM" id="SSF160631">
    <property type="entry name" value="SMI1/KNR4-like"/>
    <property type="match status" value="1"/>
</dbReference>
<evidence type="ECO:0000259" key="1">
    <source>
        <dbReference type="SMART" id="SM00860"/>
    </source>
</evidence>
<proteinExistence type="predicted"/>
<dbReference type="Gene3D" id="3.40.1580.10">
    <property type="entry name" value="SMI1/KNR4-like"/>
    <property type="match status" value="1"/>
</dbReference>
<reference evidence="2 3" key="1">
    <citation type="submission" date="2023-12" db="EMBL/GenBank/DDBJ databases">
        <title>Novel species of the genus Arcicella isolated from rivers.</title>
        <authorList>
            <person name="Lu H."/>
        </authorList>
    </citation>
    <scope>NUCLEOTIDE SEQUENCE [LARGE SCALE GENOMIC DNA]</scope>
    <source>
        <strain evidence="2 3">DC2W</strain>
    </source>
</reference>
<dbReference type="InterPro" id="IPR037883">
    <property type="entry name" value="Knr4/Smi1-like_sf"/>
</dbReference>
<dbReference type="Pfam" id="PF09346">
    <property type="entry name" value="SMI1_KNR4"/>
    <property type="match status" value="1"/>
</dbReference>